<reference evidence="2" key="1">
    <citation type="submission" date="2018-04" db="EMBL/GenBank/DDBJ databases">
        <title>Comparative Analysis of Homologous Sequences of Saccharum officinarum and Saccharum spontaneum Reveals Independent Polyploidization Events.</title>
        <authorList>
            <person name="Sharma A."/>
            <person name="Song J."/>
            <person name="Lin Q."/>
            <person name="Singh R."/>
            <person name="Ramos N."/>
            <person name="Wang K."/>
            <person name="Zhang J."/>
            <person name="Ming R."/>
            <person name="Yu Q."/>
        </authorList>
    </citation>
    <scope>NUCLEOTIDE SEQUENCE</scope>
</reference>
<organism evidence="2">
    <name type="scientific">Saccharum officinarum</name>
    <name type="common">Sugarcane</name>
    <dbReference type="NCBI Taxonomy" id="4547"/>
    <lineage>
        <taxon>Eukaryota</taxon>
        <taxon>Viridiplantae</taxon>
        <taxon>Streptophyta</taxon>
        <taxon>Embryophyta</taxon>
        <taxon>Tracheophyta</taxon>
        <taxon>Spermatophyta</taxon>
        <taxon>Magnoliopsida</taxon>
        <taxon>Liliopsida</taxon>
        <taxon>Poales</taxon>
        <taxon>Poaceae</taxon>
        <taxon>PACMAD clade</taxon>
        <taxon>Panicoideae</taxon>
        <taxon>Andropogonodae</taxon>
        <taxon>Andropogoneae</taxon>
        <taxon>Saccharinae</taxon>
        <taxon>Saccharum</taxon>
        <taxon>Saccharum officinarum species complex</taxon>
    </lineage>
</organism>
<name>A0A678T4H0_SACOF</name>
<dbReference type="AlphaFoldDB" id="A0A678T4H0"/>
<protein>
    <submittedName>
        <fullName evidence="2">WAT1-related protein</fullName>
    </submittedName>
</protein>
<gene>
    <name evidence="2" type="ORF">SO26G07_000008</name>
</gene>
<evidence type="ECO:0000256" key="1">
    <source>
        <dbReference type="SAM" id="SignalP"/>
    </source>
</evidence>
<feature type="chain" id="PRO_5025612405" evidence="1">
    <location>
        <begin position="21"/>
        <end position="72"/>
    </location>
</feature>
<keyword evidence="1" id="KW-0732">Signal</keyword>
<feature type="signal peptide" evidence="1">
    <location>
        <begin position="1"/>
        <end position="20"/>
    </location>
</feature>
<accession>A0A678T4H0</accession>
<proteinExistence type="predicted"/>
<dbReference type="EMBL" id="MH182503">
    <property type="protein sequence ID" value="AWA44673.1"/>
    <property type="molecule type" value="Genomic_DNA"/>
</dbReference>
<sequence>MTFMLFLEIFVLSLLGVSLGPNLYFASLQYTSPTFVTSMVEYRPFNSFCHRYHPHVVAGDTPLSLEKINFDN</sequence>
<evidence type="ECO:0000313" key="2">
    <source>
        <dbReference type="EMBL" id="AWA44673.1"/>
    </source>
</evidence>